<dbReference type="Proteomes" id="UP000095281">
    <property type="component" value="Unplaced"/>
</dbReference>
<evidence type="ECO:0000313" key="2">
    <source>
        <dbReference type="WBParaSite" id="MhA1_Contig919.frz3.gene9"/>
    </source>
</evidence>
<dbReference type="AlphaFoldDB" id="A0A1I8C1J4"/>
<dbReference type="InterPro" id="IPR043136">
    <property type="entry name" value="B30.2/SPRY_sf"/>
</dbReference>
<organism evidence="1 2">
    <name type="scientific">Meloidogyne hapla</name>
    <name type="common">Root-knot nematode worm</name>
    <dbReference type="NCBI Taxonomy" id="6305"/>
    <lineage>
        <taxon>Eukaryota</taxon>
        <taxon>Metazoa</taxon>
        <taxon>Ecdysozoa</taxon>
        <taxon>Nematoda</taxon>
        <taxon>Chromadorea</taxon>
        <taxon>Rhabditida</taxon>
        <taxon>Tylenchina</taxon>
        <taxon>Tylenchomorpha</taxon>
        <taxon>Tylenchoidea</taxon>
        <taxon>Meloidogynidae</taxon>
        <taxon>Meloidogyninae</taxon>
        <taxon>Meloidogyne</taxon>
    </lineage>
</organism>
<reference evidence="2" key="1">
    <citation type="submission" date="2016-11" db="UniProtKB">
        <authorList>
            <consortium name="WormBaseParasite"/>
        </authorList>
    </citation>
    <scope>IDENTIFICATION</scope>
</reference>
<name>A0A1I8C1J4_MELHA</name>
<protein>
    <submittedName>
        <fullName evidence="2">B30.2/SPRY domain-containing protein</fullName>
    </submittedName>
</protein>
<dbReference type="WBParaSite" id="MhA1_Contig919.frz3.gene9">
    <property type="protein sequence ID" value="MhA1_Contig919.frz3.gene9"/>
    <property type="gene ID" value="MhA1_Contig919.frz3.gene9"/>
</dbReference>
<accession>A0A1I8C1J4</accession>
<dbReference type="Gene3D" id="2.60.120.920">
    <property type="match status" value="1"/>
</dbReference>
<sequence>MALLGQQMSIQMSPEIDKQMALFRQNFEKENQKLVATDNKLSSELSSARVMQFCHQFHVNISNVWQNVDCCEYKCIYSSPFLNRCKSGLSFVVVSSRNARASIEYIPSENPPAGIVTVHAEYPLLHANVYFEIKFGILTNEPNIMAIGLCSYDLDVVLWINKSQETTAYIASSKHGQVKLNMSFTTDDVFGCGRFSNNGNECIFFTKNGKQIGEIFYF</sequence>
<evidence type="ECO:0000313" key="1">
    <source>
        <dbReference type="Proteomes" id="UP000095281"/>
    </source>
</evidence>
<proteinExistence type="predicted"/>
<keyword evidence="1" id="KW-1185">Reference proteome</keyword>